<dbReference type="Pfam" id="PF17803">
    <property type="entry name" value="Cadherin_4"/>
    <property type="match status" value="2"/>
</dbReference>
<feature type="non-terminal residue" evidence="3">
    <location>
        <position position="566"/>
    </location>
</feature>
<comment type="caution">
    <text evidence="3">The sequence shown here is derived from an EMBL/GenBank/DDBJ whole genome shotgun (WGS) entry which is preliminary data.</text>
</comment>
<dbReference type="Proteomes" id="UP000093173">
    <property type="component" value="Unassembled WGS sequence"/>
</dbReference>
<evidence type="ECO:0000313" key="4">
    <source>
        <dbReference type="Proteomes" id="UP000093173"/>
    </source>
</evidence>
<feature type="domain" description="RapA2 cadherin-like" evidence="2">
    <location>
        <begin position="242"/>
        <end position="315"/>
    </location>
</feature>
<dbReference type="AlphaFoldDB" id="A0A1B9QXK9"/>
<protein>
    <recommendedName>
        <fullName evidence="2">RapA2 cadherin-like domain-containing protein</fullName>
    </recommendedName>
</protein>
<dbReference type="InterPro" id="IPR040853">
    <property type="entry name" value="RapA2_cadherin-like"/>
</dbReference>
<dbReference type="EMBL" id="MAJZ01000617">
    <property type="protein sequence ID" value="OCH74703.1"/>
    <property type="molecule type" value="Genomic_DNA"/>
</dbReference>
<feature type="region of interest" description="Disordered" evidence="1">
    <location>
        <begin position="1"/>
        <end position="38"/>
    </location>
</feature>
<keyword evidence="4" id="KW-1185">Reference proteome</keyword>
<feature type="compositionally biased region" description="Polar residues" evidence="1">
    <location>
        <begin position="124"/>
        <end position="137"/>
    </location>
</feature>
<feature type="compositionally biased region" description="Polar residues" evidence="1">
    <location>
        <begin position="64"/>
        <end position="74"/>
    </location>
</feature>
<reference evidence="4" key="1">
    <citation type="submission" date="2016-06" db="EMBL/GenBank/DDBJ databases">
        <authorList>
            <person name="Hehemann J.-H."/>
            <person name="Arevalo P."/>
            <person name="Datta M.S."/>
            <person name="Polz M.F."/>
        </authorList>
    </citation>
    <scope>NUCLEOTIDE SEQUENCE [LARGE SCALE GENOMIC DNA]</scope>
    <source>
        <strain evidence="4">9CSC122</strain>
    </source>
</reference>
<evidence type="ECO:0000313" key="3">
    <source>
        <dbReference type="EMBL" id="OCH74703.1"/>
    </source>
</evidence>
<feature type="compositionally biased region" description="Basic and acidic residues" evidence="1">
    <location>
        <begin position="1"/>
        <end position="11"/>
    </location>
</feature>
<evidence type="ECO:0000256" key="1">
    <source>
        <dbReference type="SAM" id="MobiDB-lite"/>
    </source>
</evidence>
<feature type="domain" description="RapA2 cadherin-like" evidence="2">
    <location>
        <begin position="347"/>
        <end position="416"/>
    </location>
</feature>
<dbReference type="InterPro" id="IPR013783">
    <property type="entry name" value="Ig-like_fold"/>
</dbReference>
<dbReference type="RefSeq" id="WP_065577033.1">
    <property type="nucleotide sequence ID" value="NZ_JBNGCH010000617.1"/>
</dbReference>
<dbReference type="Gene3D" id="2.60.40.10">
    <property type="entry name" value="Immunoglobulins"/>
    <property type="match status" value="2"/>
</dbReference>
<dbReference type="NCBIfam" id="TIGR01965">
    <property type="entry name" value="VCBS_repeat"/>
    <property type="match status" value="4"/>
</dbReference>
<gene>
    <name evidence="3" type="ORF">A6E14_12245</name>
</gene>
<sequence length="566" mass="59947">MAEKNKVDRPQKTTKKTPANRSTDAGTKRKDKKVRVSSALRINVPISQSLLLILPSLARAGSANADSSNKNTAEPLNERHDESLLEGTHSPKTEQAISTENRLESLEASSNSQNKIGEAPQETIAANPTGGSHSSRYLSVASHPQVHYVPSVSAPVITNGHTQPSGTPTAGPTNTAQPTTFASVTFIAETIKGKYGELHVDESGKYVFVLDPHSPQYIALQELQHGTDPFTLHLSNGSTLVIQIPVTGHQDAPSVSGDLLGFVTEDHNVDANGFLQANGKIDVIDPDQNESSVTAETLTGQYGTLTIDAQGHWQYQAKNSSQEIQALVNQTSLHETFIIHTKDGTPQTLEMTIGGTDDNAVVSGSDTAVLTEGTHIQAQGKLDIQDPDSGQDHFQAGNFLGQLGSLVLTSQGNWTYQLDNTNPTVQALAQGSKTTDIITVHSADGTPHQVTITVDGTNNAAIIGGVDTASISENTAGVNMSPDYAQPGVATLGNQVLYADGKLTITDPDTGESIFEKQGSNGYDYHGTYGDLILQNDGTWHYHADAGHRAAIGGVATTRGTAIDQL</sequence>
<evidence type="ECO:0000259" key="2">
    <source>
        <dbReference type="Pfam" id="PF17803"/>
    </source>
</evidence>
<feature type="region of interest" description="Disordered" evidence="1">
    <location>
        <begin position="62"/>
        <end position="137"/>
    </location>
</feature>
<feature type="compositionally biased region" description="Polar residues" evidence="1">
    <location>
        <begin position="16"/>
        <end position="25"/>
    </location>
</feature>
<organism evidence="3 4">
    <name type="scientific">Vibrio genomosp. F10</name>
    <dbReference type="NCBI Taxonomy" id="723171"/>
    <lineage>
        <taxon>Bacteria</taxon>
        <taxon>Pseudomonadati</taxon>
        <taxon>Pseudomonadota</taxon>
        <taxon>Gammaproteobacteria</taxon>
        <taxon>Vibrionales</taxon>
        <taxon>Vibrionaceae</taxon>
        <taxon>Vibrio</taxon>
    </lineage>
</organism>
<dbReference type="InterPro" id="IPR010221">
    <property type="entry name" value="VCBS_dom"/>
</dbReference>
<name>A0A1B9QXK9_9VIBR</name>
<proteinExistence type="predicted"/>
<accession>A0A1B9QXK9</accession>